<protein>
    <submittedName>
        <fullName evidence="8">Bacteriophage replication gene A protein</fullName>
    </submittedName>
</protein>
<keyword evidence="5" id="KW-0255">Endonuclease</keyword>
<comment type="similarity">
    <text evidence="2">Belongs to the phage GPA family.</text>
</comment>
<accession>A0A4R1N8M8</accession>
<comment type="function">
    <text evidence="1">Possible endonuclease which induces a single-strand cut and initiates DNA replication.</text>
</comment>
<dbReference type="AlphaFoldDB" id="A0A4R1N8M8"/>
<evidence type="ECO:0000256" key="1">
    <source>
        <dbReference type="ARBA" id="ARBA00003293"/>
    </source>
</evidence>
<evidence type="ECO:0000313" key="9">
    <source>
        <dbReference type="Proteomes" id="UP000294555"/>
    </source>
</evidence>
<evidence type="ECO:0000259" key="7">
    <source>
        <dbReference type="Pfam" id="PF05840"/>
    </source>
</evidence>
<evidence type="ECO:0000256" key="4">
    <source>
        <dbReference type="ARBA" id="ARBA00022722"/>
    </source>
</evidence>
<dbReference type="GO" id="GO:0004519">
    <property type="term" value="F:endonuclease activity"/>
    <property type="evidence" value="ECO:0007669"/>
    <property type="project" value="UniProtKB-KW"/>
</dbReference>
<proteinExistence type="inferred from homology"/>
<dbReference type="Pfam" id="PF05840">
    <property type="entry name" value="Phage_GPA"/>
    <property type="match status" value="1"/>
</dbReference>
<keyword evidence="4" id="KW-0540">Nuclease</keyword>
<dbReference type="EMBL" id="SJOI01000001">
    <property type="protein sequence ID" value="TCL03695.1"/>
    <property type="molecule type" value="Genomic_DNA"/>
</dbReference>
<feature type="domain" description="Replication gene A protein-like" evidence="7">
    <location>
        <begin position="143"/>
        <end position="461"/>
    </location>
</feature>
<dbReference type="GO" id="GO:0006260">
    <property type="term" value="P:DNA replication"/>
    <property type="evidence" value="ECO:0007669"/>
    <property type="project" value="UniProtKB-KW"/>
</dbReference>
<dbReference type="Proteomes" id="UP000294555">
    <property type="component" value="Unassembled WGS sequence"/>
</dbReference>
<name>A0A4R1N8M8_9GAMM</name>
<evidence type="ECO:0000256" key="5">
    <source>
        <dbReference type="ARBA" id="ARBA00022759"/>
    </source>
</evidence>
<evidence type="ECO:0000256" key="3">
    <source>
        <dbReference type="ARBA" id="ARBA00022705"/>
    </source>
</evidence>
<evidence type="ECO:0000256" key="6">
    <source>
        <dbReference type="ARBA" id="ARBA00022801"/>
    </source>
</evidence>
<evidence type="ECO:0000313" key="8">
    <source>
        <dbReference type="EMBL" id="TCL03695.1"/>
    </source>
</evidence>
<gene>
    <name evidence="8" type="ORF">EZJ58_1772</name>
</gene>
<comment type="caution">
    <text evidence="8">The sequence shown here is derived from an EMBL/GenBank/DDBJ whole genome shotgun (WGS) entry which is preliminary data.</text>
</comment>
<dbReference type="GO" id="GO:0016787">
    <property type="term" value="F:hydrolase activity"/>
    <property type="evidence" value="ECO:0007669"/>
    <property type="project" value="UniProtKB-KW"/>
</dbReference>
<keyword evidence="9" id="KW-1185">Reference proteome</keyword>
<dbReference type="InterPro" id="IPR008766">
    <property type="entry name" value="Replication_gene_A-like"/>
</dbReference>
<organism evidence="8 9">
    <name type="scientific">Sodalis ligni</name>
    <dbReference type="NCBI Taxonomy" id="2697027"/>
    <lineage>
        <taxon>Bacteria</taxon>
        <taxon>Pseudomonadati</taxon>
        <taxon>Pseudomonadota</taxon>
        <taxon>Gammaproteobacteria</taxon>
        <taxon>Enterobacterales</taxon>
        <taxon>Bruguierivoracaceae</taxon>
        <taxon>Sodalis</taxon>
    </lineage>
</organism>
<keyword evidence="3" id="KW-0235">DNA replication</keyword>
<dbReference type="RefSeq" id="WP_132922539.1">
    <property type="nucleotide sequence ID" value="NZ_SJOI01000001.1"/>
</dbReference>
<evidence type="ECO:0000256" key="2">
    <source>
        <dbReference type="ARBA" id="ARBA00009260"/>
    </source>
</evidence>
<sequence length="667" mass="76537">MKRHENYLARKIHDSVSGQLICFSTILNGESISLSLKSGMPRNLSIHEQRLWQINKDDHNWRSQYISAMPDFLARYFADRYIYKFNTRGRRDANTFLRITVGENVLPRLNMVNDHYSLSGNNELIKFFGKDFSSSRFPNCGRDDIKKLSYRVADFLYTSFVKFTEQFVTGASDSSESLTYVSYQYLATLLQGLKISAPYWNHFRNKTFCEQKAFSAIARMTSHEWWKCQLKRRRDMQREHMAIAVGQVQKSASSYVSQSCLAEWKEQKRRNRAMLKMMELENQDTGERVALIDMVDASNANPAIRRCELMVRMRGFEDIADELGCVGDFYTLTAPSKFHSAHSGGGFVKTWMGNNPRECQQYLCKIWACARAKLKRQGLSVYGFRVAEPHHDGMPHWHMLLFMLPEHRDRIRNILREYALHEDGNEPGAVEHRFTVKEIDQQKGTATGYIAKYISKNIDGYALDNETDEESGEDLKTMAKAVTAWASRWRIRQFQQIGGAPVTVWRELRRLRNAELPDSKMDAVLAAADVGDWAAYTAEQGGPLVLRRNLVVRLAYRVKESPNLYGEEVKRVNGVISPIIGDSSVVCTRPIRWKIIPKMSLCDRRESSVCGRIAAPWSSVNNCTQDCSSRLTPDLFKDTSTSAHGGNVMLNKRRDNIADRKLLNKTV</sequence>
<dbReference type="OrthoDB" id="5568266at2"/>
<keyword evidence="6" id="KW-0378">Hydrolase</keyword>
<reference evidence="8 9" key="1">
    <citation type="submission" date="2019-02" db="EMBL/GenBank/DDBJ databases">
        <title>Investigation of anaerobic lignin degradation for improved lignocellulosic biofuels.</title>
        <authorList>
            <person name="Deangelis K."/>
        </authorList>
    </citation>
    <scope>NUCLEOTIDE SEQUENCE [LARGE SCALE GENOMIC DNA]</scope>
    <source>
        <strain evidence="8 9">159R</strain>
    </source>
</reference>